<feature type="region of interest" description="Disordered" evidence="9">
    <location>
        <begin position="136"/>
        <end position="205"/>
    </location>
</feature>
<evidence type="ECO:0000256" key="4">
    <source>
        <dbReference type="ARBA" id="ARBA00018251"/>
    </source>
</evidence>
<evidence type="ECO:0000256" key="5">
    <source>
        <dbReference type="ARBA" id="ARBA00022490"/>
    </source>
</evidence>
<feature type="region of interest" description="Disordered" evidence="9">
    <location>
        <begin position="232"/>
        <end position="253"/>
    </location>
</feature>
<dbReference type="Proteomes" id="UP000515135">
    <property type="component" value="Unplaced"/>
</dbReference>
<keyword evidence="10" id="KW-1185">Reference proteome</keyword>
<keyword evidence="7" id="KW-0175">Coiled coil</keyword>
<dbReference type="KEGG" id="bbel:109480117"/>
<dbReference type="GO" id="GO:0005576">
    <property type="term" value="C:extracellular region"/>
    <property type="evidence" value="ECO:0007669"/>
    <property type="project" value="UniProtKB-SubCell"/>
</dbReference>
<feature type="region of interest" description="Disordered" evidence="9">
    <location>
        <begin position="319"/>
        <end position="340"/>
    </location>
</feature>
<keyword evidence="8" id="KW-0206">Cytoskeleton</keyword>
<dbReference type="GeneID" id="109480117"/>
<feature type="compositionally biased region" description="Low complexity" evidence="9">
    <location>
        <begin position="156"/>
        <end position="167"/>
    </location>
</feature>
<dbReference type="PANTHER" id="PTHR34762:SF1">
    <property type="entry name" value="SMALL VASOHIBIN-BINDING PROTEIN"/>
    <property type="match status" value="1"/>
</dbReference>
<sequence>MYPSSMTTYRHLPSSSGNFGGLSLQICRAPIIHSPPDRRSSSTSLTSVPGRLSTDSTSSFLPEIHSTTLQQGPQSTSRPPSKTAVIVRAKSGKLTTKRPDMSFQSSPGVPKFQGSSVSVLVDSAAVKKALESLNLQDHDSGISSEDSNNEHHDSTETTTPTVTTTVPDKGNKNKKKTKRKVKSGSKMANRKTGTKSGLKLKTRAKSAKSIYSQTLMRGGSGVGFNTNSVRLQTRKKSAKSEQRVSRTSEATRRDYNKISAPKTSSEIIYSQKFSRLHPNSSIHAVSKSLDSAQEKPDKRYAGMAGGFLSARRPEAPMFSPRRADLLPSPRRPSTNGAEGEKPTRIFLSEKQSGMMKDCGVFLPCAPPATPSKEQMERYEFVPSMTDVRAKREVQARLQLMDKAAKQRKAKQMEIAKRQEKRKEKDGVAGHKARQRLEIYALNKIMSEFEWSNFQAFKRSVNGGV</sequence>
<dbReference type="GO" id="GO:0045177">
    <property type="term" value="C:apical part of cell"/>
    <property type="evidence" value="ECO:0007669"/>
    <property type="project" value="TreeGrafter"/>
</dbReference>
<evidence type="ECO:0000256" key="8">
    <source>
        <dbReference type="ARBA" id="ARBA00023212"/>
    </source>
</evidence>
<comment type="subcellular location">
    <subcellularLocation>
        <location evidence="1">Cytoplasm</location>
        <location evidence="1">Cytoskeleton</location>
    </subcellularLocation>
    <subcellularLocation>
        <location evidence="2">Secreted</location>
    </subcellularLocation>
</comment>
<evidence type="ECO:0000256" key="7">
    <source>
        <dbReference type="ARBA" id="ARBA00023054"/>
    </source>
</evidence>
<dbReference type="InterPro" id="IPR031378">
    <property type="entry name" value="SVBP"/>
</dbReference>
<keyword evidence="5" id="KW-0963">Cytoplasm</keyword>
<dbReference type="Pfam" id="PF15674">
    <property type="entry name" value="CCDC23"/>
    <property type="match status" value="1"/>
</dbReference>
<evidence type="ECO:0000313" key="10">
    <source>
        <dbReference type="Proteomes" id="UP000515135"/>
    </source>
</evidence>
<dbReference type="GO" id="GO:0031397">
    <property type="term" value="P:negative regulation of protein ubiquitination"/>
    <property type="evidence" value="ECO:0007669"/>
    <property type="project" value="TreeGrafter"/>
</dbReference>
<dbReference type="GO" id="GO:0009306">
    <property type="term" value="P:protein secretion"/>
    <property type="evidence" value="ECO:0007669"/>
    <property type="project" value="TreeGrafter"/>
</dbReference>
<organism evidence="10 11">
    <name type="scientific">Branchiostoma belcheri</name>
    <name type="common">Amphioxus</name>
    <dbReference type="NCBI Taxonomy" id="7741"/>
    <lineage>
        <taxon>Eukaryota</taxon>
        <taxon>Metazoa</taxon>
        <taxon>Chordata</taxon>
        <taxon>Cephalochordata</taxon>
        <taxon>Leptocardii</taxon>
        <taxon>Amphioxiformes</taxon>
        <taxon>Branchiostomatidae</taxon>
        <taxon>Branchiostoma</taxon>
    </lineage>
</organism>
<protein>
    <recommendedName>
        <fullName evidence="4">Small vasohibin-binding protein</fullName>
    </recommendedName>
</protein>
<evidence type="ECO:0000313" key="11">
    <source>
        <dbReference type="RefSeq" id="XP_019637831.1"/>
    </source>
</evidence>
<evidence type="ECO:0000256" key="9">
    <source>
        <dbReference type="SAM" id="MobiDB-lite"/>
    </source>
</evidence>
<gene>
    <name evidence="11" type="primary">LOC109480117</name>
</gene>
<evidence type="ECO:0000256" key="3">
    <source>
        <dbReference type="ARBA" id="ARBA00006072"/>
    </source>
</evidence>
<dbReference type="PANTHER" id="PTHR34762">
    <property type="entry name" value="SMALL VASOHIBIN-BINDING PROTEIN"/>
    <property type="match status" value="1"/>
</dbReference>
<feature type="compositionally biased region" description="Basic and acidic residues" evidence="9">
    <location>
        <begin position="238"/>
        <end position="253"/>
    </location>
</feature>
<feature type="compositionally biased region" description="Polar residues" evidence="9">
    <location>
        <begin position="41"/>
        <end position="60"/>
    </location>
</feature>
<name>A0A6P5A7Y0_BRABE</name>
<evidence type="ECO:0000256" key="1">
    <source>
        <dbReference type="ARBA" id="ARBA00004245"/>
    </source>
</evidence>
<proteinExistence type="inferred from homology"/>
<evidence type="ECO:0000256" key="2">
    <source>
        <dbReference type="ARBA" id="ARBA00004613"/>
    </source>
</evidence>
<feature type="compositionally biased region" description="Basic residues" evidence="9">
    <location>
        <begin position="172"/>
        <end position="205"/>
    </location>
</feature>
<evidence type="ECO:0000256" key="6">
    <source>
        <dbReference type="ARBA" id="ARBA00022525"/>
    </source>
</evidence>
<reference evidence="11" key="1">
    <citation type="submission" date="2025-08" db="UniProtKB">
        <authorList>
            <consortium name="RefSeq"/>
        </authorList>
    </citation>
    <scope>IDENTIFICATION</scope>
    <source>
        <tissue evidence="11">Gonad</tissue>
    </source>
</reference>
<feature type="region of interest" description="Disordered" evidence="9">
    <location>
        <begin position="33"/>
        <end position="60"/>
    </location>
</feature>
<accession>A0A6P5A7Y0</accession>
<keyword evidence="6" id="KW-0964">Secreted</keyword>
<feature type="region of interest" description="Disordered" evidence="9">
    <location>
        <begin position="90"/>
        <end position="114"/>
    </location>
</feature>
<dbReference type="AlphaFoldDB" id="A0A6P5A7Y0"/>
<dbReference type="OrthoDB" id="10035051at2759"/>
<dbReference type="GO" id="GO:0005856">
    <property type="term" value="C:cytoskeleton"/>
    <property type="evidence" value="ECO:0007669"/>
    <property type="project" value="UniProtKB-SubCell"/>
</dbReference>
<dbReference type="RefSeq" id="XP_019637831.1">
    <property type="nucleotide sequence ID" value="XM_019782272.1"/>
</dbReference>
<comment type="similarity">
    <text evidence="3">Belongs to the SVBP family.</text>
</comment>